<proteinExistence type="predicted"/>
<dbReference type="Pfam" id="PF02557">
    <property type="entry name" value="VanY"/>
    <property type="match status" value="1"/>
</dbReference>
<dbReference type="InterPro" id="IPR009045">
    <property type="entry name" value="Zn_M74/Hedgehog-like"/>
</dbReference>
<evidence type="ECO:0000259" key="1">
    <source>
        <dbReference type="Pfam" id="PF02557"/>
    </source>
</evidence>
<dbReference type="AlphaFoldDB" id="A0A383DG68"/>
<accession>A0A383DG68</accession>
<dbReference type="GO" id="GO:0008233">
    <property type="term" value="F:peptidase activity"/>
    <property type="evidence" value="ECO:0007669"/>
    <property type="project" value="InterPro"/>
</dbReference>
<dbReference type="CDD" id="cd14845">
    <property type="entry name" value="L-Ala-D-Glu_peptidase_like"/>
    <property type="match status" value="1"/>
</dbReference>
<dbReference type="SUPFAM" id="SSF55166">
    <property type="entry name" value="Hedgehog/DD-peptidase"/>
    <property type="match status" value="1"/>
</dbReference>
<sequence>MAWRLIAAAPLVLQRELFVVHTLRTYAEQDDLYEQGRTEPGKIVTNARGGKSWHNFGLAIDF</sequence>
<reference evidence="2" key="1">
    <citation type="submission" date="2018-05" db="EMBL/GenBank/DDBJ databases">
        <authorList>
            <person name="Lanie J.A."/>
            <person name="Ng W.-L."/>
            <person name="Kazmierczak K.M."/>
            <person name="Andrzejewski T.M."/>
            <person name="Davidsen T.M."/>
            <person name="Wayne K.J."/>
            <person name="Tettelin H."/>
            <person name="Glass J.I."/>
            <person name="Rusch D."/>
            <person name="Podicherti R."/>
            <person name="Tsui H.-C.T."/>
            <person name="Winkler M.E."/>
        </authorList>
    </citation>
    <scope>NUCLEOTIDE SEQUENCE</scope>
</reference>
<dbReference type="EMBL" id="UINC01216900">
    <property type="protein sequence ID" value="SVE43245.1"/>
    <property type="molecule type" value="Genomic_DNA"/>
</dbReference>
<dbReference type="GO" id="GO:0006508">
    <property type="term" value="P:proteolysis"/>
    <property type="evidence" value="ECO:0007669"/>
    <property type="project" value="InterPro"/>
</dbReference>
<dbReference type="InterPro" id="IPR003709">
    <property type="entry name" value="VanY-like_core_dom"/>
</dbReference>
<dbReference type="Gene3D" id="3.30.1380.10">
    <property type="match status" value="1"/>
</dbReference>
<protein>
    <recommendedName>
        <fullName evidence="1">D-alanyl-D-alanine carboxypeptidase-like core domain-containing protein</fullName>
    </recommendedName>
</protein>
<evidence type="ECO:0000313" key="2">
    <source>
        <dbReference type="EMBL" id="SVE43245.1"/>
    </source>
</evidence>
<feature type="domain" description="D-alanyl-D-alanine carboxypeptidase-like core" evidence="1">
    <location>
        <begin position="15"/>
        <end position="62"/>
    </location>
</feature>
<feature type="non-terminal residue" evidence="2">
    <location>
        <position position="62"/>
    </location>
</feature>
<organism evidence="2">
    <name type="scientific">marine metagenome</name>
    <dbReference type="NCBI Taxonomy" id="408172"/>
    <lineage>
        <taxon>unclassified sequences</taxon>
        <taxon>metagenomes</taxon>
        <taxon>ecological metagenomes</taxon>
    </lineage>
</organism>
<gene>
    <name evidence="2" type="ORF">METZ01_LOCUS496099</name>
</gene>
<name>A0A383DG68_9ZZZZ</name>